<dbReference type="AlphaFoldDB" id="A0A1G5MUF4"/>
<dbReference type="OrthoDB" id="6901941at2"/>
<organism evidence="1 2">
    <name type="scientific">Pseudomonas oryzihabitans</name>
    <dbReference type="NCBI Taxonomy" id="47885"/>
    <lineage>
        <taxon>Bacteria</taxon>
        <taxon>Pseudomonadati</taxon>
        <taxon>Pseudomonadota</taxon>
        <taxon>Gammaproteobacteria</taxon>
        <taxon>Pseudomonadales</taxon>
        <taxon>Pseudomonadaceae</taxon>
        <taxon>Pseudomonas</taxon>
    </lineage>
</organism>
<proteinExistence type="predicted"/>
<evidence type="ECO:0000313" key="1">
    <source>
        <dbReference type="EMBL" id="SCZ28887.1"/>
    </source>
</evidence>
<reference evidence="2" key="1">
    <citation type="submission" date="2016-10" db="EMBL/GenBank/DDBJ databases">
        <authorList>
            <person name="de Groot N.N."/>
        </authorList>
    </citation>
    <scope>NUCLEOTIDE SEQUENCE [LARGE SCALE GENOMIC DNA]</scope>
    <source>
        <strain evidence="2">DSM 15758</strain>
    </source>
</reference>
<name>A0A1G5MUF4_9PSED</name>
<dbReference type="EMBL" id="FMWB01000003">
    <property type="protein sequence ID" value="SCZ28887.1"/>
    <property type="molecule type" value="Genomic_DNA"/>
</dbReference>
<accession>A0A1G5MUF4</accession>
<dbReference type="Proteomes" id="UP000183046">
    <property type="component" value="Unassembled WGS sequence"/>
</dbReference>
<gene>
    <name evidence="1" type="ORF">SAMN05216279_103139</name>
</gene>
<evidence type="ECO:0000313" key="2">
    <source>
        <dbReference type="Proteomes" id="UP000183046"/>
    </source>
</evidence>
<dbReference type="RefSeq" id="WP_074583595.1">
    <property type="nucleotide sequence ID" value="NZ_FMWB01000003.1"/>
</dbReference>
<comment type="caution">
    <text evidence="1">The sequence shown here is derived from an EMBL/GenBank/DDBJ whole genome shotgun (WGS) entry which is preliminary data.</text>
</comment>
<sequence>MPGFKLRRQNQTVAIDTDYFNLALRQTGRVRTASSGQENPYVRRVTFTVDADQPILAVRAPYPVCITHSVVNGGQVTYTLYGIPDSAIDFDVDFWLFDLPKYGMMFASAGKFIVRNPATREPVFDSRMKYLKVQDFFLGNSNSDETRNYGKYPAVVLANRAWAYIVQPMNQQTTRIESLTSTVWTDGNSVKCGSRNIYYMVRQYSSNDRAINYNGGNRQIMVVDVENY</sequence>
<protein>
    <submittedName>
        <fullName evidence="1">Uncharacterized protein</fullName>
    </submittedName>
</protein>